<comment type="caution">
    <text evidence="1">The sequence shown here is derived from an EMBL/GenBank/DDBJ whole genome shotgun (WGS) entry which is preliminary data.</text>
</comment>
<dbReference type="AlphaFoldDB" id="A0A545UCT5"/>
<dbReference type="RefSeq" id="WP_142893867.1">
    <property type="nucleotide sequence ID" value="NZ_ML660164.1"/>
</dbReference>
<proteinExistence type="predicted"/>
<reference evidence="1 2" key="1">
    <citation type="submission" date="2019-07" db="EMBL/GenBank/DDBJ databases">
        <title>Draft genome for Aliikangiella sp. M105.</title>
        <authorList>
            <person name="Wang G."/>
        </authorList>
    </citation>
    <scope>NUCLEOTIDE SEQUENCE [LARGE SCALE GENOMIC DNA]</scope>
    <source>
        <strain evidence="1 2">M105</strain>
    </source>
</reference>
<sequence>MKKLVLAILMILSFKVQAIEWVYVSDMSKLKWQLVSSGEVYFRNLNEFNSAQGGCCYSYKLDTTTPAGKAMWSTILAKMAARAPLNLGFPQVGSANNVQTLYAVGIY</sequence>
<dbReference type="EMBL" id="VIKS01000008">
    <property type="protein sequence ID" value="TQV87276.1"/>
    <property type="molecule type" value="Genomic_DNA"/>
</dbReference>
<keyword evidence="2" id="KW-1185">Reference proteome</keyword>
<dbReference type="OrthoDB" id="9182416at2"/>
<accession>A0A545UCT5</accession>
<dbReference type="Proteomes" id="UP000315439">
    <property type="component" value="Unassembled WGS sequence"/>
</dbReference>
<organism evidence="1 2">
    <name type="scientific">Aliikangiella coralliicola</name>
    <dbReference type="NCBI Taxonomy" id="2592383"/>
    <lineage>
        <taxon>Bacteria</taxon>
        <taxon>Pseudomonadati</taxon>
        <taxon>Pseudomonadota</taxon>
        <taxon>Gammaproteobacteria</taxon>
        <taxon>Oceanospirillales</taxon>
        <taxon>Pleioneaceae</taxon>
        <taxon>Aliikangiella</taxon>
    </lineage>
</organism>
<gene>
    <name evidence="1" type="ORF">FLL46_12550</name>
</gene>
<evidence type="ECO:0000313" key="1">
    <source>
        <dbReference type="EMBL" id="TQV87276.1"/>
    </source>
</evidence>
<name>A0A545UCT5_9GAMM</name>
<protein>
    <submittedName>
        <fullName evidence="1">Uncharacterized protein</fullName>
    </submittedName>
</protein>
<evidence type="ECO:0000313" key="2">
    <source>
        <dbReference type="Proteomes" id="UP000315439"/>
    </source>
</evidence>